<feature type="domain" description="ABC-2 type transporter transmembrane" evidence="7">
    <location>
        <begin position="28"/>
        <end position="378"/>
    </location>
</feature>
<keyword evidence="3 6" id="KW-0812">Transmembrane</keyword>
<gene>
    <name evidence="8" type="ORF">ABEU19_000548</name>
</gene>
<reference evidence="8 9" key="1">
    <citation type="submission" date="2023-11" db="EMBL/GenBank/DDBJ databases">
        <authorList>
            <person name="Val-Calvo J."/>
            <person name="Scortti M."/>
            <person name="Vazquez-Boland J."/>
        </authorList>
    </citation>
    <scope>NUCLEOTIDE SEQUENCE [LARGE SCALE GENOMIC DNA]</scope>
    <source>
        <strain evidence="8 9">DSM 46662</strain>
    </source>
</reference>
<comment type="caution">
    <text evidence="8">The sequence shown here is derived from an EMBL/GenBank/DDBJ whole genome shotgun (WGS) entry which is preliminary data.</text>
</comment>
<evidence type="ECO:0000313" key="9">
    <source>
        <dbReference type="Proteomes" id="UP001629744"/>
    </source>
</evidence>
<feature type="transmembrane region" description="Helical" evidence="6">
    <location>
        <begin position="29"/>
        <end position="51"/>
    </location>
</feature>
<dbReference type="RefSeq" id="WP_348608709.1">
    <property type="nucleotide sequence ID" value="NZ_CP157276.1"/>
</dbReference>
<proteinExistence type="predicted"/>
<keyword evidence="4 6" id="KW-1133">Transmembrane helix</keyword>
<protein>
    <submittedName>
        <fullName evidence="8">ABC transporter permease</fullName>
    </submittedName>
</protein>
<evidence type="ECO:0000313" key="8">
    <source>
        <dbReference type="EMBL" id="MFM1727098.1"/>
    </source>
</evidence>
<feature type="transmembrane region" description="Helical" evidence="6">
    <location>
        <begin position="269"/>
        <end position="291"/>
    </location>
</feature>
<accession>A0ABW9FPH7</accession>
<organism evidence="8 9">
    <name type="scientific">Prescottella soli</name>
    <dbReference type="NCBI Taxonomy" id="1543852"/>
    <lineage>
        <taxon>Bacteria</taxon>
        <taxon>Bacillati</taxon>
        <taxon>Actinomycetota</taxon>
        <taxon>Actinomycetes</taxon>
        <taxon>Mycobacteriales</taxon>
        <taxon>Nocardiaceae</taxon>
        <taxon>Prescottella</taxon>
    </lineage>
</organism>
<evidence type="ECO:0000256" key="1">
    <source>
        <dbReference type="ARBA" id="ARBA00004651"/>
    </source>
</evidence>
<name>A0ABW9FPH7_9NOCA</name>
<evidence type="ECO:0000259" key="7">
    <source>
        <dbReference type="Pfam" id="PF12698"/>
    </source>
</evidence>
<sequence length="400" mass="41178">MSGHNGLSPSRAIALVARREFLTQVRKKSFLVSNVIVLIAIVGAIVAASIFSGSDDESRSKIGLVGDQTLSAALVATGDAAGNPVEVTEVGDEQTARTQVESGDLDVAVVPGSGGSVTAITKSEIDTSLRIVLDGAVAAQAQNAALASQGVDAAQLADATSSAVVTVDAIDPPDPERGQRIALSMAVVVLLYMQILVFGMYVAMGVVEEKSSRVVELLLSTLRPLQLLWGKVIGIGAVGLAQLAAYGVVGVGAGVATGVLTLGGTAWGTLVGTLGWFVLGFAFFAVLYAATGSMVSRQEDVNSTAMPLTILVMAMFFSAFSAVQDPGGSLSNVLSWIPPFSAILMPLRIAAGVASATQIVGTIVLMLVVTVAMSALAARIYQRSILRMGKTVSWREALSR</sequence>
<evidence type="ECO:0000256" key="6">
    <source>
        <dbReference type="SAM" id="Phobius"/>
    </source>
</evidence>
<evidence type="ECO:0000256" key="4">
    <source>
        <dbReference type="ARBA" id="ARBA00022989"/>
    </source>
</evidence>
<comment type="subcellular location">
    <subcellularLocation>
        <location evidence="1">Cell membrane</location>
        <topology evidence="1">Multi-pass membrane protein</topology>
    </subcellularLocation>
</comment>
<dbReference type="EMBL" id="JBDLNU010000001">
    <property type="protein sequence ID" value="MFM1727098.1"/>
    <property type="molecule type" value="Genomic_DNA"/>
</dbReference>
<dbReference type="PANTHER" id="PTHR30294">
    <property type="entry name" value="MEMBRANE COMPONENT OF ABC TRANSPORTER YHHJ-RELATED"/>
    <property type="match status" value="1"/>
</dbReference>
<feature type="transmembrane region" description="Helical" evidence="6">
    <location>
        <begin position="228"/>
        <end position="249"/>
    </location>
</feature>
<feature type="transmembrane region" description="Helical" evidence="6">
    <location>
        <begin position="181"/>
        <end position="207"/>
    </location>
</feature>
<evidence type="ECO:0000256" key="5">
    <source>
        <dbReference type="ARBA" id="ARBA00023136"/>
    </source>
</evidence>
<keyword evidence="9" id="KW-1185">Reference proteome</keyword>
<feature type="transmembrane region" description="Helical" evidence="6">
    <location>
        <begin position="303"/>
        <end position="323"/>
    </location>
</feature>
<keyword evidence="5 6" id="KW-0472">Membrane</keyword>
<dbReference type="InterPro" id="IPR013525">
    <property type="entry name" value="ABC2_TM"/>
</dbReference>
<dbReference type="InterPro" id="IPR051449">
    <property type="entry name" value="ABC-2_transporter_component"/>
</dbReference>
<feature type="transmembrane region" description="Helical" evidence="6">
    <location>
        <begin position="349"/>
        <end position="378"/>
    </location>
</feature>
<keyword evidence="2" id="KW-1003">Cell membrane</keyword>
<dbReference type="PANTHER" id="PTHR30294:SF29">
    <property type="entry name" value="MULTIDRUG ABC TRANSPORTER PERMEASE YBHS-RELATED"/>
    <property type="match status" value="1"/>
</dbReference>
<evidence type="ECO:0000256" key="3">
    <source>
        <dbReference type="ARBA" id="ARBA00022692"/>
    </source>
</evidence>
<evidence type="ECO:0000256" key="2">
    <source>
        <dbReference type="ARBA" id="ARBA00022475"/>
    </source>
</evidence>
<dbReference type="Proteomes" id="UP001629744">
    <property type="component" value="Unassembled WGS sequence"/>
</dbReference>
<dbReference type="Pfam" id="PF12698">
    <property type="entry name" value="ABC2_membrane_3"/>
    <property type="match status" value="1"/>
</dbReference>